<protein>
    <submittedName>
        <fullName evidence="4">Recombinase family protein</fullName>
    </submittedName>
</protein>
<feature type="domain" description="Resolvase/invertase-type recombinase catalytic" evidence="2">
    <location>
        <begin position="40"/>
        <end position="188"/>
    </location>
</feature>
<dbReference type="EMBL" id="WBMT01000021">
    <property type="protein sequence ID" value="KAB2342627.1"/>
    <property type="molecule type" value="Genomic_DNA"/>
</dbReference>
<evidence type="ECO:0000259" key="2">
    <source>
        <dbReference type="PROSITE" id="PS51736"/>
    </source>
</evidence>
<dbReference type="InterPro" id="IPR038109">
    <property type="entry name" value="DNA_bind_recomb_sf"/>
</dbReference>
<dbReference type="Gene3D" id="3.90.1750.20">
    <property type="entry name" value="Putative Large Serine Recombinase, Chain B, Domain 2"/>
    <property type="match status" value="1"/>
</dbReference>
<feature type="region of interest" description="Disordered" evidence="1">
    <location>
        <begin position="1"/>
        <end position="32"/>
    </location>
</feature>
<dbReference type="InterPro" id="IPR050639">
    <property type="entry name" value="SSR_resolvase"/>
</dbReference>
<organism evidence="4 5">
    <name type="scientific">Actinomadura rudentiformis</name>
    <dbReference type="NCBI Taxonomy" id="359158"/>
    <lineage>
        <taxon>Bacteria</taxon>
        <taxon>Bacillati</taxon>
        <taxon>Actinomycetota</taxon>
        <taxon>Actinomycetes</taxon>
        <taxon>Streptosporangiales</taxon>
        <taxon>Thermomonosporaceae</taxon>
        <taxon>Actinomadura</taxon>
    </lineage>
</organism>
<proteinExistence type="predicted"/>
<feature type="compositionally biased region" description="Low complexity" evidence="1">
    <location>
        <begin position="511"/>
        <end position="520"/>
    </location>
</feature>
<dbReference type="InterPro" id="IPR036162">
    <property type="entry name" value="Resolvase-like_N_sf"/>
</dbReference>
<dbReference type="PANTHER" id="PTHR30461:SF23">
    <property type="entry name" value="DNA RECOMBINASE-RELATED"/>
    <property type="match status" value="1"/>
</dbReference>
<accession>A0A6H9YMM1</accession>
<dbReference type="GO" id="GO:0000150">
    <property type="term" value="F:DNA strand exchange activity"/>
    <property type="evidence" value="ECO:0007669"/>
    <property type="project" value="InterPro"/>
</dbReference>
<reference evidence="4 5" key="1">
    <citation type="submission" date="2019-09" db="EMBL/GenBank/DDBJ databases">
        <title>Actinomadura physcomitrii sp. nov., a novel actinomycete isolated from moss [Physcomitrium sphaericum (Ludw) Fuernr].</title>
        <authorList>
            <person name="Zhuang X."/>
            <person name="Liu C."/>
        </authorList>
    </citation>
    <scope>NUCLEOTIDE SEQUENCE [LARGE SCALE GENOMIC DNA]</scope>
    <source>
        <strain evidence="4 5">HMC1</strain>
    </source>
</reference>
<evidence type="ECO:0000313" key="4">
    <source>
        <dbReference type="EMBL" id="KAB2342627.1"/>
    </source>
</evidence>
<evidence type="ECO:0000313" key="5">
    <source>
        <dbReference type="Proteomes" id="UP000468735"/>
    </source>
</evidence>
<dbReference type="CDD" id="cd00338">
    <property type="entry name" value="Ser_Recombinase"/>
    <property type="match status" value="1"/>
</dbReference>
<dbReference type="Pfam" id="PF07508">
    <property type="entry name" value="Recombinase"/>
    <property type="match status" value="1"/>
</dbReference>
<dbReference type="PROSITE" id="PS51736">
    <property type="entry name" value="RECOMBINASES_3"/>
    <property type="match status" value="1"/>
</dbReference>
<dbReference type="Proteomes" id="UP000468735">
    <property type="component" value="Unassembled WGS sequence"/>
</dbReference>
<sequence>MARRSRPRTRTADIGTLKGKNGGMESEIGTAEGSGMSETRAVIYVRISRDRTGAGLGVDSQEEQCRELADRCGYSVVKVYVDNDLSAYSGKPRPAYLRMMRDLAAGNADRVLAWHTDRLHRSNTELEDYINVVETHQVATETVKAGPLDLATPTGRMVARQLCAIARYESEHRSERVRLAKQRQAKRGVFSGGTRPYGFEADGSTIKPEEAAEIVRMANAVLSGVPLKAIARDLREREVPNTRSLRWTSNNVREILLRPRNAGFLVYRPEPKHGQKRDRSPYTEADIIGTAPWEPILPEDVWRSIVAKLTDPARRTNHEPGPAAKWLGSGIYRCPCGGKMRSNTTASVAHRPVYRCKDTGAPGHVTIPRADADEYVSRVVIERLSRPDAAELIATPSATIDVPALRAELAVHNARLEQIADDYEQDRITRAQFLTQTDRRRAKAAAIQAQLDQATEQSPLAPLIDVADVAQAWHDLPLGQQRAAIKALFTISIQPCGKGKRVPIHERITFGPPATTPATGHASQPAPRVTQARAA</sequence>
<dbReference type="SUPFAM" id="SSF53041">
    <property type="entry name" value="Resolvase-like"/>
    <property type="match status" value="1"/>
</dbReference>
<dbReference type="PROSITE" id="PS51737">
    <property type="entry name" value="RECOMBINASE_DNA_BIND"/>
    <property type="match status" value="1"/>
</dbReference>
<evidence type="ECO:0000259" key="3">
    <source>
        <dbReference type="PROSITE" id="PS51737"/>
    </source>
</evidence>
<feature type="region of interest" description="Disordered" evidence="1">
    <location>
        <begin position="510"/>
        <end position="535"/>
    </location>
</feature>
<evidence type="ECO:0000256" key="1">
    <source>
        <dbReference type="SAM" id="MobiDB-lite"/>
    </source>
</evidence>
<dbReference type="OrthoDB" id="4500247at2"/>
<dbReference type="PANTHER" id="PTHR30461">
    <property type="entry name" value="DNA-INVERTASE FROM LAMBDOID PROPHAGE"/>
    <property type="match status" value="1"/>
</dbReference>
<keyword evidence="5" id="KW-1185">Reference proteome</keyword>
<dbReference type="InterPro" id="IPR006119">
    <property type="entry name" value="Resolv_N"/>
</dbReference>
<comment type="caution">
    <text evidence="4">The sequence shown here is derived from an EMBL/GenBank/DDBJ whole genome shotgun (WGS) entry which is preliminary data.</text>
</comment>
<dbReference type="SMART" id="SM00857">
    <property type="entry name" value="Resolvase"/>
    <property type="match status" value="1"/>
</dbReference>
<dbReference type="InterPro" id="IPR011109">
    <property type="entry name" value="DNA_bind_recombinase_dom"/>
</dbReference>
<gene>
    <name evidence="4" type="ORF">F8566_36880</name>
</gene>
<dbReference type="AlphaFoldDB" id="A0A6H9YMM1"/>
<name>A0A6H9YMM1_9ACTN</name>
<dbReference type="Pfam" id="PF00239">
    <property type="entry name" value="Resolvase"/>
    <property type="match status" value="1"/>
</dbReference>
<dbReference type="Gene3D" id="3.40.50.1390">
    <property type="entry name" value="Resolvase, N-terminal catalytic domain"/>
    <property type="match status" value="1"/>
</dbReference>
<dbReference type="GO" id="GO:0003677">
    <property type="term" value="F:DNA binding"/>
    <property type="evidence" value="ECO:0007669"/>
    <property type="project" value="InterPro"/>
</dbReference>
<feature type="domain" description="Recombinase" evidence="3">
    <location>
        <begin position="196"/>
        <end position="315"/>
    </location>
</feature>